<keyword evidence="3" id="KW-1185">Reference proteome</keyword>
<comment type="caution">
    <text evidence="2">The sequence shown here is derived from an EMBL/GenBank/DDBJ whole genome shotgun (WGS) entry which is preliminary data.</text>
</comment>
<dbReference type="GO" id="GO:0009103">
    <property type="term" value="P:lipopolysaccharide biosynthetic process"/>
    <property type="evidence" value="ECO:0007669"/>
    <property type="project" value="TreeGrafter"/>
</dbReference>
<dbReference type="Proteomes" id="UP001057291">
    <property type="component" value="Unassembled WGS sequence"/>
</dbReference>
<name>A0AAV4LH37_9BACL</name>
<evidence type="ECO:0000313" key="2">
    <source>
        <dbReference type="EMBL" id="GIM47028.1"/>
    </source>
</evidence>
<dbReference type="AlphaFoldDB" id="A0AAV4LH37"/>
<accession>A0AAV4LH37</accession>
<dbReference type="GO" id="GO:0016757">
    <property type="term" value="F:glycosyltransferase activity"/>
    <property type="evidence" value="ECO:0007669"/>
    <property type="project" value="TreeGrafter"/>
</dbReference>
<proteinExistence type="predicted"/>
<dbReference type="EMBL" id="BOQE01000001">
    <property type="protein sequence ID" value="GIM47028.1"/>
    <property type="molecule type" value="Genomic_DNA"/>
</dbReference>
<dbReference type="Gene3D" id="3.40.50.2000">
    <property type="entry name" value="Glycogen Phosphorylase B"/>
    <property type="match status" value="1"/>
</dbReference>
<evidence type="ECO:0000313" key="3">
    <source>
        <dbReference type="Proteomes" id="UP001057291"/>
    </source>
</evidence>
<reference evidence="2" key="1">
    <citation type="journal article" date="2023" name="Int. J. Syst. Evol. Microbiol.">
        <title>Collibacillus ludicampi gen. nov., sp. nov., a new soil bacterium of the family Alicyclobacillaceae.</title>
        <authorList>
            <person name="Jojima T."/>
            <person name="Ioku Y."/>
            <person name="Fukuta Y."/>
            <person name="Shirasaka N."/>
            <person name="Matsumura Y."/>
            <person name="Mori M."/>
        </authorList>
    </citation>
    <scope>NUCLEOTIDE SEQUENCE</scope>
    <source>
        <strain evidence="2">TP075</strain>
    </source>
</reference>
<dbReference type="Pfam" id="PF13692">
    <property type="entry name" value="Glyco_trans_1_4"/>
    <property type="match status" value="1"/>
</dbReference>
<dbReference type="PANTHER" id="PTHR46401">
    <property type="entry name" value="GLYCOSYLTRANSFERASE WBBK-RELATED"/>
    <property type="match status" value="1"/>
</dbReference>
<evidence type="ECO:0000256" key="1">
    <source>
        <dbReference type="ARBA" id="ARBA00022679"/>
    </source>
</evidence>
<organism evidence="2 3">
    <name type="scientific">Collibacillus ludicampi</name>
    <dbReference type="NCBI Taxonomy" id="2771369"/>
    <lineage>
        <taxon>Bacteria</taxon>
        <taxon>Bacillati</taxon>
        <taxon>Bacillota</taxon>
        <taxon>Bacilli</taxon>
        <taxon>Bacillales</taxon>
        <taxon>Alicyclobacillaceae</taxon>
        <taxon>Collibacillus</taxon>
    </lineage>
</organism>
<protein>
    <submittedName>
        <fullName evidence="2">Glycosyl transferase family 1</fullName>
    </submittedName>
</protein>
<keyword evidence="1 2" id="KW-0808">Transferase</keyword>
<dbReference type="SUPFAM" id="SSF53756">
    <property type="entry name" value="UDP-Glycosyltransferase/glycogen phosphorylase"/>
    <property type="match status" value="1"/>
</dbReference>
<dbReference type="RefSeq" id="WP_282200052.1">
    <property type="nucleotide sequence ID" value="NZ_BOQE01000001.1"/>
</dbReference>
<sequence>MKPIFIYPPTVDWDHLHQRPQQLLKALTRQGCISVFCNTNIMGKRPAGIQFIHENLIVASNIDFYEVVRDMRSNYPGHPIIVYYSYPGQVHMIHQAGADLIIFDSLDEPVNEFAHWLPDYEYAVRSADLVIASAKSLQQRAQAYRSDEVVLVPNGCDYEHFAKAQNLSSPTFKTEGKQVVGFVGAVATWLDWELIRKIAELPLVELVFIGPLYGLTSPPVQASNVKYIGHVPYEELPKHMAEFDVFIIPFLLNDMTKGVSPIKFWEYLATGKPIVSTALPEVVNSAQATIIDHENYAYAVIHDSLDDRLRRIEYAKANSWDERAKRIVSQLEGIIWRITS</sequence>
<dbReference type="PANTHER" id="PTHR46401:SF2">
    <property type="entry name" value="GLYCOSYLTRANSFERASE WBBK-RELATED"/>
    <property type="match status" value="1"/>
</dbReference>
<gene>
    <name evidence="2" type="ORF">DNHGIG_25770</name>
</gene>